<dbReference type="RefSeq" id="WP_371842218.1">
    <property type="nucleotide sequence ID" value="NZ_JBGMEL010000001.1"/>
</dbReference>
<evidence type="ECO:0000256" key="4">
    <source>
        <dbReference type="ARBA" id="ARBA00022490"/>
    </source>
</evidence>
<evidence type="ECO:0000256" key="6">
    <source>
        <dbReference type="ARBA" id="ARBA00022741"/>
    </source>
</evidence>
<feature type="binding site" evidence="9">
    <location>
        <begin position="563"/>
        <end position="566"/>
    </location>
    <ligand>
        <name>GTP</name>
        <dbReference type="ChEBI" id="CHEBI:37565"/>
    </ligand>
</feature>
<keyword evidence="15" id="KW-1185">Reference proteome</keyword>
<dbReference type="InterPro" id="IPR009061">
    <property type="entry name" value="DNA-bd_dom_put_sf"/>
</dbReference>
<dbReference type="SUPFAM" id="SSF52540">
    <property type="entry name" value="P-loop containing nucleoside triphosphate hydrolases"/>
    <property type="match status" value="1"/>
</dbReference>
<feature type="region of interest" description="G-domain" evidence="9">
    <location>
        <begin position="457"/>
        <end position="605"/>
    </location>
</feature>
<dbReference type="CDD" id="cd01887">
    <property type="entry name" value="IF2_eIF5B"/>
    <property type="match status" value="1"/>
</dbReference>
<evidence type="ECO:0000256" key="11">
    <source>
        <dbReference type="RuleBase" id="RU000645"/>
    </source>
</evidence>
<evidence type="ECO:0000256" key="8">
    <source>
        <dbReference type="ARBA" id="ARBA00023134"/>
    </source>
</evidence>
<feature type="binding site" evidence="9">
    <location>
        <begin position="463"/>
        <end position="470"/>
    </location>
    <ligand>
        <name>GTP</name>
        <dbReference type="ChEBI" id="CHEBI:37565"/>
    </ligand>
</feature>
<dbReference type="CDD" id="cd03702">
    <property type="entry name" value="IF2_mtIF2_II"/>
    <property type="match status" value="1"/>
</dbReference>
<dbReference type="InterPro" id="IPR027417">
    <property type="entry name" value="P-loop_NTPase"/>
</dbReference>
<evidence type="ECO:0000256" key="1">
    <source>
        <dbReference type="ARBA" id="ARBA00004496"/>
    </source>
</evidence>
<dbReference type="InterPro" id="IPR006847">
    <property type="entry name" value="IF2_N"/>
</dbReference>
<dbReference type="Proteomes" id="UP001569414">
    <property type="component" value="Unassembled WGS sequence"/>
</dbReference>
<dbReference type="PROSITE" id="PS01176">
    <property type="entry name" value="IF2"/>
    <property type="match status" value="1"/>
</dbReference>
<dbReference type="CDD" id="cd03692">
    <property type="entry name" value="mtIF2_IVc"/>
    <property type="match status" value="1"/>
</dbReference>
<keyword evidence="4 9" id="KW-0963">Cytoplasm</keyword>
<evidence type="ECO:0000256" key="5">
    <source>
        <dbReference type="ARBA" id="ARBA00022540"/>
    </source>
</evidence>
<dbReference type="SUPFAM" id="SSF50447">
    <property type="entry name" value="Translation proteins"/>
    <property type="match status" value="2"/>
</dbReference>
<dbReference type="Gene3D" id="2.40.30.10">
    <property type="entry name" value="Translation factors"/>
    <property type="match status" value="2"/>
</dbReference>
<dbReference type="Gene3D" id="3.40.50.300">
    <property type="entry name" value="P-loop containing nucleotide triphosphate hydrolases"/>
    <property type="match status" value="1"/>
</dbReference>
<proteinExistence type="inferred from homology"/>
<dbReference type="SUPFAM" id="SSF52156">
    <property type="entry name" value="Initiation factor IF2/eIF5b, domain 3"/>
    <property type="match status" value="1"/>
</dbReference>
<dbReference type="Pfam" id="PF04760">
    <property type="entry name" value="IF2_N"/>
    <property type="match status" value="2"/>
</dbReference>
<dbReference type="NCBIfam" id="TIGR00487">
    <property type="entry name" value="IF-2"/>
    <property type="match status" value="1"/>
</dbReference>
<dbReference type="HAMAP" id="MF_00100_B">
    <property type="entry name" value="IF_2_B"/>
    <property type="match status" value="1"/>
</dbReference>
<feature type="compositionally biased region" description="Basic and acidic residues" evidence="12">
    <location>
        <begin position="276"/>
        <end position="296"/>
    </location>
</feature>
<feature type="compositionally biased region" description="Basic and acidic residues" evidence="12">
    <location>
        <begin position="170"/>
        <end position="207"/>
    </location>
</feature>
<dbReference type="EMBL" id="JBGMEL010000001">
    <property type="protein sequence ID" value="MFA0789015.1"/>
    <property type="molecule type" value="Genomic_DNA"/>
</dbReference>
<evidence type="ECO:0000259" key="13">
    <source>
        <dbReference type="PROSITE" id="PS51722"/>
    </source>
</evidence>
<dbReference type="InterPro" id="IPR000178">
    <property type="entry name" value="TF_IF2_bacterial-like"/>
</dbReference>
<evidence type="ECO:0000256" key="2">
    <source>
        <dbReference type="ARBA" id="ARBA00007733"/>
    </source>
</evidence>
<dbReference type="InterPro" id="IPR023115">
    <property type="entry name" value="TIF_IF2_dom3"/>
</dbReference>
<feature type="binding site" evidence="9">
    <location>
        <begin position="509"/>
        <end position="513"/>
    </location>
    <ligand>
        <name>GTP</name>
        <dbReference type="ChEBI" id="CHEBI:37565"/>
    </ligand>
</feature>
<dbReference type="Gene3D" id="3.30.56.50">
    <property type="entry name" value="Putative DNA-binding domain, N-terminal subdomain of bacterial translation initiation factor IF2"/>
    <property type="match status" value="1"/>
</dbReference>
<dbReference type="InterPro" id="IPR053905">
    <property type="entry name" value="EF-G-like_DII"/>
</dbReference>
<dbReference type="Pfam" id="PF00009">
    <property type="entry name" value="GTP_EFTU"/>
    <property type="match status" value="1"/>
</dbReference>
<dbReference type="PROSITE" id="PS51722">
    <property type="entry name" value="G_TR_2"/>
    <property type="match status" value="1"/>
</dbReference>
<feature type="region of interest" description="Disordered" evidence="12">
    <location>
        <begin position="168"/>
        <end position="358"/>
    </location>
</feature>
<dbReference type="GO" id="GO:0003743">
    <property type="term" value="F:translation initiation factor activity"/>
    <property type="evidence" value="ECO:0007669"/>
    <property type="project" value="UniProtKB-KW"/>
</dbReference>
<keyword evidence="5 9" id="KW-0396">Initiation factor</keyword>
<sequence>MAEVTVSELAKSVGATEDRLLKQMKEAGLPHTSADAVVSDEEKQVLLSFLKSSHGEQGASPRKITLKRKTTTTLKTGSGTGRKTVNVEVRKKRTYVKRPQAELEAGADSENVVDVEDVRLGAETDAAAEAEAKAAAEAMALAEAEAARRAAEEEEARLKAEAEAIAAAEAEAKARAEAAAAEADKEAQKADKKAEGKPVEKVAKKAESAAPIRSTYVDDIEAMRIAAMERRKQQAEQEKRELEEKKAKVEADRRAAQEKKEKAVQAAQAAKAKPAKPAEKAEKTEEVKPSLRRKLEAAPTEAARTEDEPRKRRGRRSKSGPKKSSKTALYEQALEVFEEDEASKRSTRSLSRPNVKVKPTHTFKRPTERQVYEVQLGETITVADLARQMNVKGGELIKRLMKMGEMVTINQSLDRENAQLIVEEMGHKVVLRSETELEDSLVAETQAKEGTEVSRAPVVTVMGHVDHGKTSLLDYIRKAKVASGEAGGITQHIGAYRVQTSQGEIAFLDTPGHAAFTAMRARGAQATDVVILVVAGDDGVMPQTEEAVNHARAAGVPLVVAVNKCDKEAADPDRVKNELAAKDVIPEDWGGDTQFINVSAHTGEGIDDLLEAISLQAEMLELKAKVNVPATGVVIESRLEKGRGVVATLLVQNGELKRGDIILAGQSYGRVRAMTNEHGKQVKDAGPSTPVELLGLDSTPNAGDEFMVVADERKAREVAEQRADSERRERMQRQQAAKLENMFADMEAGERKVLPVVIKADVRGSLEAILGALADIGNEEVSVNVVSSGVGGIAENDINLALTSGAIVLGFNTRADTAARKTAEIEGVEVRYYSVIYNLLDEVKQALSGMLDPEVREEIVGIAQVRDVFRSPKFGAIAGCMVTEGTVHRNKPIRVLRDNVVIYQGELESLRRFKDDVQDVRNGMECGIGVKDYNDVKPGDQIEVFDIVKVAREL</sequence>
<reference evidence="14 15" key="1">
    <citation type="submission" date="2024-08" db="EMBL/GenBank/DDBJ databases">
        <authorList>
            <person name="Ishaq N."/>
        </authorList>
    </citation>
    <scope>NUCLEOTIDE SEQUENCE [LARGE SCALE GENOMIC DNA]</scope>
    <source>
        <strain evidence="14 15">JCM 30400</strain>
    </source>
</reference>
<evidence type="ECO:0000256" key="10">
    <source>
        <dbReference type="RuleBase" id="RU000644"/>
    </source>
</evidence>
<evidence type="ECO:0000256" key="12">
    <source>
        <dbReference type="SAM" id="MobiDB-lite"/>
    </source>
</evidence>
<protein>
    <recommendedName>
        <fullName evidence="3 9">Translation initiation factor IF-2</fullName>
    </recommendedName>
</protein>
<dbReference type="InterPro" id="IPR000795">
    <property type="entry name" value="T_Tr_GTP-bd_dom"/>
</dbReference>
<keyword evidence="7 9" id="KW-0648">Protein biosynthesis</keyword>
<accession>A0ABV4NI84</accession>
<feature type="domain" description="Tr-type G" evidence="13">
    <location>
        <begin position="454"/>
        <end position="623"/>
    </location>
</feature>
<dbReference type="PANTHER" id="PTHR43381">
    <property type="entry name" value="TRANSLATION INITIATION FACTOR IF-2-RELATED"/>
    <property type="match status" value="1"/>
</dbReference>
<dbReference type="Gene3D" id="3.40.50.10050">
    <property type="entry name" value="Translation initiation factor IF- 2, domain 3"/>
    <property type="match status" value="1"/>
</dbReference>
<comment type="caution">
    <text evidence="14">The sequence shown here is derived from an EMBL/GenBank/DDBJ whole genome shotgun (WGS) entry which is preliminary data.</text>
</comment>
<evidence type="ECO:0000313" key="14">
    <source>
        <dbReference type="EMBL" id="MFA0789015.1"/>
    </source>
</evidence>
<keyword evidence="8 9" id="KW-0342">GTP-binding</keyword>
<dbReference type="Pfam" id="PF03144">
    <property type="entry name" value="GTP_EFTU_D2"/>
    <property type="match status" value="1"/>
</dbReference>
<dbReference type="InterPro" id="IPR013575">
    <property type="entry name" value="IF2_assoc_dom_bac"/>
</dbReference>
<evidence type="ECO:0000256" key="9">
    <source>
        <dbReference type="HAMAP-Rule" id="MF_00100"/>
    </source>
</evidence>
<dbReference type="InterPro" id="IPR009000">
    <property type="entry name" value="Transl_B-barrel_sf"/>
</dbReference>
<organism evidence="14 15">
    <name type="scientific">Microbulbifer echini</name>
    <dbReference type="NCBI Taxonomy" id="1529067"/>
    <lineage>
        <taxon>Bacteria</taxon>
        <taxon>Pseudomonadati</taxon>
        <taxon>Pseudomonadota</taxon>
        <taxon>Gammaproteobacteria</taxon>
        <taxon>Cellvibrionales</taxon>
        <taxon>Microbulbiferaceae</taxon>
        <taxon>Microbulbifer</taxon>
    </lineage>
</organism>
<comment type="similarity">
    <text evidence="2 9 10">Belongs to the TRAFAC class translation factor GTPase superfamily. Classic translation factor GTPase family. IF-2 subfamily.</text>
</comment>
<evidence type="ECO:0000313" key="15">
    <source>
        <dbReference type="Proteomes" id="UP001569414"/>
    </source>
</evidence>
<dbReference type="Pfam" id="PF11987">
    <property type="entry name" value="IF-2"/>
    <property type="match status" value="1"/>
</dbReference>
<dbReference type="InterPro" id="IPR005225">
    <property type="entry name" value="Small_GTP-bd"/>
</dbReference>
<dbReference type="PANTHER" id="PTHR43381:SF5">
    <property type="entry name" value="TR-TYPE G DOMAIN-CONTAINING PROTEIN"/>
    <property type="match status" value="1"/>
</dbReference>
<dbReference type="Pfam" id="PF08364">
    <property type="entry name" value="IF2_assoc"/>
    <property type="match status" value="1"/>
</dbReference>
<dbReference type="Pfam" id="PF22042">
    <property type="entry name" value="EF-G_D2"/>
    <property type="match status" value="1"/>
</dbReference>
<dbReference type="SUPFAM" id="SSF46955">
    <property type="entry name" value="Putative DNA-binding domain"/>
    <property type="match status" value="1"/>
</dbReference>
<dbReference type="InterPro" id="IPR015760">
    <property type="entry name" value="TIF_IF2"/>
</dbReference>
<keyword evidence="6 9" id="KW-0547">Nucleotide-binding</keyword>
<dbReference type="InterPro" id="IPR044145">
    <property type="entry name" value="IF2_II"/>
</dbReference>
<dbReference type="InterPro" id="IPR036925">
    <property type="entry name" value="TIF_IF2_dom3_sf"/>
</dbReference>
<feature type="compositionally biased region" description="Basic and acidic residues" evidence="12">
    <location>
        <begin position="227"/>
        <end position="263"/>
    </location>
</feature>
<dbReference type="NCBIfam" id="TIGR00231">
    <property type="entry name" value="small_GTP"/>
    <property type="match status" value="1"/>
</dbReference>
<name>A0ABV4NI84_9GAMM</name>
<dbReference type="InterPro" id="IPR004161">
    <property type="entry name" value="EFTu-like_2"/>
</dbReference>
<gene>
    <name evidence="9 14" type="primary">infB</name>
    <name evidence="14" type="ORF">ACCI51_00540</name>
</gene>
<feature type="compositionally biased region" description="Basic residues" evidence="12">
    <location>
        <begin position="311"/>
        <end position="325"/>
    </location>
</feature>
<comment type="function">
    <text evidence="9 10">One of the essential components for the initiation of protein synthesis. Protects formylmethionyl-tRNA from spontaneous hydrolysis and promotes its binding to the 30S ribosomal subunits. Also involved in the hydrolysis of GTP during the formation of the 70S ribosomal complex.</text>
</comment>
<evidence type="ECO:0000256" key="7">
    <source>
        <dbReference type="ARBA" id="ARBA00022917"/>
    </source>
</evidence>
<evidence type="ECO:0000256" key="3">
    <source>
        <dbReference type="ARBA" id="ARBA00020675"/>
    </source>
</evidence>
<comment type="subcellular location">
    <subcellularLocation>
        <location evidence="1 9 11">Cytoplasm</location>
    </subcellularLocation>
</comment>